<accession>A0A8J5XLD9</accession>
<comment type="cofactor">
    <cofactor evidence="1">
        <name>Mg(2+)</name>
        <dbReference type="ChEBI" id="CHEBI:18420"/>
    </cofactor>
</comment>
<dbReference type="GO" id="GO:0004427">
    <property type="term" value="F:inorganic diphosphate phosphatase activity"/>
    <property type="evidence" value="ECO:0007669"/>
    <property type="project" value="UniProtKB-EC"/>
</dbReference>
<dbReference type="OMA" id="GVWAMID"/>
<keyword evidence="4" id="KW-0479">Metal-binding</keyword>
<keyword evidence="5" id="KW-0378">Hydrolase</keyword>
<evidence type="ECO:0000256" key="2">
    <source>
        <dbReference type="ARBA" id="ARBA00006220"/>
    </source>
</evidence>
<dbReference type="InterPro" id="IPR008162">
    <property type="entry name" value="Pyrophosphatase"/>
</dbReference>
<keyword evidence="6" id="KW-0460">Magnesium</keyword>
<dbReference type="EC" id="3.6.1.1" evidence="3"/>
<evidence type="ECO:0000256" key="4">
    <source>
        <dbReference type="ARBA" id="ARBA00022723"/>
    </source>
</evidence>
<dbReference type="OrthoDB" id="1608002at2759"/>
<evidence type="ECO:0000256" key="6">
    <source>
        <dbReference type="ARBA" id="ARBA00022842"/>
    </source>
</evidence>
<evidence type="ECO:0000256" key="1">
    <source>
        <dbReference type="ARBA" id="ARBA00001946"/>
    </source>
</evidence>
<dbReference type="GO" id="GO:0000287">
    <property type="term" value="F:magnesium ion binding"/>
    <property type="evidence" value="ECO:0007669"/>
    <property type="project" value="InterPro"/>
</dbReference>
<evidence type="ECO:0000256" key="5">
    <source>
        <dbReference type="ARBA" id="ARBA00022801"/>
    </source>
</evidence>
<sequence>MAFLVLTCSAAIGMARPAAMRTSAFRAVAVRMGLPVSKAEGELGTEAFKVSFADGGAPKSPWHDVPLMAGPGLYNMVTEIPKYTTAKMEVDTKAPHNPIVQDEKKGKLRYYHGCIFWNYGCLPQTWEDPNVKGNADVGGAFGDNDPIDVVEVGSTRLAMGSITPVKALGVLSMIDDGELDWKVIAIAASDPMAAELNDVADLEAKMPGVVSGIREWFRWYKTPDDKPLNGFGHGERCLGAKDAAHVIDETHGFYKALLAGSTDKGKLWIP</sequence>
<dbReference type="SUPFAM" id="SSF50324">
    <property type="entry name" value="Inorganic pyrophosphatase"/>
    <property type="match status" value="1"/>
</dbReference>
<dbReference type="Gene3D" id="3.90.80.10">
    <property type="entry name" value="Inorganic pyrophosphatase"/>
    <property type="match status" value="1"/>
</dbReference>
<dbReference type="GO" id="GO:0006796">
    <property type="term" value="P:phosphate-containing compound metabolic process"/>
    <property type="evidence" value="ECO:0007669"/>
    <property type="project" value="InterPro"/>
</dbReference>
<dbReference type="PANTHER" id="PTHR10286">
    <property type="entry name" value="INORGANIC PYROPHOSPHATASE"/>
    <property type="match status" value="1"/>
</dbReference>
<name>A0A8J5XLD9_DIALT</name>
<comment type="caution">
    <text evidence="8">The sequence shown here is derived from an EMBL/GenBank/DDBJ whole genome shotgun (WGS) entry which is preliminary data.</text>
</comment>
<evidence type="ECO:0000256" key="3">
    <source>
        <dbReference type="ARBA" id="ARBA00012146"/>
    </source>
</evidence>
<dbReference type="Proteomes" id="UP000751190">
    <property type="component" value="Unassembled WGS sequence"/>
</dbReference>
<dbReference type="InterPro" id="IPR036649">
    <property type="entry name" value="Pyrophosphatase_sf"/>
</dbReference>
<evidence type="ECO:0000313" key="9">
    <source>
        <dbReference type="Proteomes" id="UP000751190"/>
    </source>
</evidence>
<organism evidence="8 9">
    <name type="scientific">Diacronema lutheri</name>
    <name type="common">Unicellular marine alga</name>
    <name type="synonym">Monochrysis lutheri</name>
    <dbReference type="NCBI Taxonomy" id="2081491"/>
    <lineage>
        <taxon>Eukaryota</taxon>
        <taxon>Haptista</taxon>
        <taxon>Haptophyta</taxon>
        <taxon>Pavlovophyceae</taxon>
        <taxon>Pavlovales</taxon>
        <taxon>Pavlovaceae</taxon>
        <taxon>Diacronema</taxon>
    </lineage>
</organism>
<dbReference type="AlphaFoldDB" id="A0A8J5XLD9"/>
<protein>
    <recommendedName>
        <fullName evidence="3">inorganic diphosphatase</fullName>
        <ecNumber evidence="3">3.6.1.1</ecNumber>
    </recommendedName>
</protein>
<dbReference type="Pfam" id="PF00719">
    <property type="entry name" value="Pyrophosphatase"/>
    <property type="match status" value="1"/>
</dbReference>
<keyword evidence="7" id="KW-0732">Signal</keyword>
<feature type="signal peptide" evidence="7">
    <location>
        <begin position="1"/>
        <end position="17"/>
    </location>
</feature>
<dbReference type="CDD" id="cd00412">
    <property type="entry name" value="pyrophosphatase"/>
    <property type="match status" value="1"/>
</dbReference>
<dbReference type="GO" id="GO:0005737">
    <property type="term" value="C:cytoplasm"/>
    <property type="evidence" value="ECO:0007669"/>
    <property type="project" value="InterPro"/>
</dbReference>
<reference evidence="8" key="1">
    <citation type="submission" date="2021-05" db="EMBL/GenBank/DDBJ databases">
        <title>The genome of the haptophyte Pavlova lutheri (Diacronema luteri, Pavlovales) - a model for lipid biosynthesis in eukaryotic algae.</title>
        <authorList>
            <person name="Hulatt C.J."/>
            <person name="Posewitz M.C."/>
        </authorList>
    </citation>
    <scope>NUCLEOTIDE SEQUENCE</scope>
    <source>
        <strain evidence="8">NIVA-4/92</strain>
    </source>
</reference>
<feature type="chain" id="PRO_5035232416" description="inorganic diphosphatase" evidence="7">
    <location>
        <begin position="18"/>
        <end position="270"/>
    </location>
</feature>
<evidence type="ECO:0000313" key="8">
    <source>
        <dbReference type="EMBL" id="KAG8465284.1"/>
    </source>
</evidence>
<comment type="similarity">
    <text evidence="2">Belongs to the PPase family.</text>
</comment>
<proteinExistence type="inferred from homology"/>
<evidence type="ECO:0000256" key="7">
    <source>
        <dbReference type="SAM" id="SignalP"/>
    </source>
</evidence>
<dbReference type="PROSITE" id="PS00387">
    <property type="entry name" value="PPASE"/>
    <property type="match status" value="1"/>
</dbReference>
<gene>
    <name evidence="8" type="ORF">KFE25_002591</name>
</gene>
<dbReference type="EMBL" id="JAGTXO010000010">
    <property type="protein sequence ID" value="KAG8465284.1"/>
    <property type="molecule type" value="Genomic_DNA"/>
</dbReference>
<keyword evidence="9" id="KW-1185">Reference proteome</keyword>